<dbReference type="Pfam" id="PF00072">
    <property type="entry name" value="Response_reg"/>
    <property type="match status" value="1"/>
</dbReference>
<organism evidence="8 9">
    <name type="scientific">Geomonas limicola</name>
    <dbReference type="NCBI Taxonomy" id="2740186"/>
    <lineage>
        <taxon>Bacteria</taxon>
        <taxon>Pseudomonadati</taxon>
        <taxon>Thermodesulfobacteriota</taxon>
        <taxon>Desulfuromonadia</taxon>
        <taxon>Geobacterales</taxon>
        <taxon>Geobacteraceae</taxon>
        <taxon>Geomonas</taxon>
    </lineage>
</organism>
<evidence type="ECO:0000256" key="1">
    <source>
        <dbReference type="ARBA" id="ARBA00022553"/>
    </source>
</evidence>
<dbReference type="Gene3D" id="3.40.50.2300">
    <property type="match status" value="1"/>
</dbReference>
<evidence type="ECO:0000259" key="6">
    <source>
        <dbReference type="PROSITE" id="PS50043"/>
    </source>
</evidence>
<evidence type="ECO:0000256" key="2">
    <source>
        <dbReference type="ARBA" id="ARBA00023015"/>
    </source>
</evidence>
<dbReference type="SMART" id="SM00448">
    <property type="entry name" value="REC"/>
    <property type="match status" value="1"/>
</dbReference>
<dbReference type="CDD" id="cd06170">
    <property type="entry name" value="LuxR_C_like"/>
    <property type="match status" value="1"/>
</dbReference>
<dbReference type="Pfam" id="PF00196">
    <property type="entry name" value="GerE"/>
    <property type="match status" value="1"/>
</dbReference>
<evidence type="ECO:0000313" key="9">
    <source>
        <dbReference type="Proteomes" id="UP000587586"/>
    </source>
</evidence>
<dbReference type="Proteomes" id="UP000587586">
    <property type="component" value="Unassembled WGS sequence"/>
</dbReference>
<protein>
    <submittedName>
        <fullName evidence="8">DNA-binding response regulator</fullName>
    </submittedName>
</protein>
<dbReference type="InterPro" id="IPR001789">
    <property type="entry name" value="Sig_transdc_resp-reg_receiver"/>
</dbReference>
<dbReference type="InterPro" id="IPR058245">
    <property type="entry name" value="NreC/VraR/RcsB-like_REC"/>
</dbReference>
<keyword evidence="3 8" id="KW-0238">DNA-binding</keyword>
<dbReference type="InterPro" id="IPR000792">
    <property type="entry name" value="Tscrpt_reg_LuxR_C"/>
</dbReference>
<keyword evidence="4" id="KW-0804">Transcription</keyword>
<feature type="domain" description="Response regulatory" evidence="7">
    <location>
        <begin position="3"/>
        <end position="120"/>
    </location>
</feature>
<dbReference type="InterPro" id="IPR039420">
    <property type="entry name" value="WalR-like"/>
</dbReference>
<dbReference type="PROSITE" id="PS50043">
    <property type="entry name" value="HTH_LUXR_2"/>
    <property type="match status" value="1"/>
</dbReference>
<feature type="domain" description="HTH luxR-type" evidence="6">
    <location>
        <begin position="144"/>
        <end position="209"/>
    </location>
</feature>
<dbReference type="GO" id="GO:0003677">
    <property type="term" value="F:DNA binding"/>
    <property type="evidence" value="ECO:0007669"/>
    <property type="project" value="UniProtKB-KW"/>
</dbReference>
<dbReference type="PROSITE" id="PS00622">
    <property type="entry name" value="HTH_LUXR_1"/>
    <property type="match status" value="1"/>
</dbReference>
<evidence type="ECO:0000256" key="5">
    <source>
        <dbReference type="PROSITE-ProRule" id="PRU00169"/>
    </source>
</evidence>
<dbReference type="InterPro" id="IPR011006">
    <property type="entry name" value="CheY-like_superfamily"/>
</dbReference>
<dbReference type="CDD" id="cd17535">
    <property type="entry name" value="REC_NarL-like"/>
    <property type="match status" value="1"/>
</dbReference>
<dbReference type="SUPFAM" id="SSF52172">
    <property type="entry name" value="CheY-like"/>
    <property type="match status" value="1"/>
</dbReference>
<dbReference type="SUPFAM" id="SSF46894">
    <property type="entry name" value="C-terminal effector domain of the bipartite response regulators"/>
    <property type="match status" value="1"/>
</dbReference>
<keyword evidence="9" id="KW-1185">Reference proteome</keyword>
<dbReference type="GO" id="GO:0006355">
    <property type="term" value="P:regulation of DNA-templated transcription"/>
    <property type="evidence" value="ECO:0007669"/>
    <property type="project" value="InterPro"/>
</dbReference>
<dbReference type="AlphaFoldDB" id="A0A6V8N4I9"/>
<feature type="modified residue" description="4-aspartylphosphate" evidence="5">
    <location>
        <position position="55"/>
    </location>
</feature>
<reference evidence="9" key="1">
    <citation type="submission" date="2020-06" db="EMBL/GenBank/DDBJ databases">
        <title>Draft genomic sequecing of Geomonas sp. Red745.</title>
        <authorList>
            <person name="Itoh H."/>
            <person name="Xu Z.X."/>
            <person name="Ushijima N."/>
            <person name="Masuda Y."/>
            <person name="Shiratori Y."/>
            <person name="Senoo K."/>
        </authorList>
    </citation>
    <scope>NUCLEOTIDE SEQUENCE [LARGE SCALE GENOMIC DNA]</scope>
    <source>
        <strain evidence="9">Red745</strain>
    </source>
</reference>
<dbReference type="SMART" id="SM00421">
    <property type="entry name" value="HTH_LUXR"/>
    <property type="match status" value="1"/>
</dbReference>
<dbReference type="PRINTS" id="PR00038">
    <property type="entry name" value="HTHLUXR"/>
</dbReference>
<dbReference type="RefSeq" id="WP_183359402.1">
    <property type="nucleotide sequence ID" value="NZ_BLXZ01000001.1"/>
</dbReference>
<dbReference type="EMBL" id="BLXZ01000001">
    <property type="protein sequence ID" value="GFO66874.1"/>
    <property type="molecule type" value="Genomic_DNA"/>
</dbReference>
<dbReference type="InterPro" id="IPR016032">
    <property type="entry name" value="Sig_transdc_resp-reg_C-effctor"/>
</dbReference>
<evidence type="ECO:0000259" key="7">
    <source>
        <dbReference type="PROSITE" id="PS50110"/>
    </source>
</evidence>
<evidence type="ECO:0000256" key="3">
    <source>
        <dbReference type="ARBA" id="ARBA00023125"/>
    </source>
</evidence>
<evidence type="ECO:0000256" key="4">
    <source>
        <dbReference type="ARBA" id="ARBA00023163"/>
    </source>
</evidence>
<proteinExistence type="predicted"/>
<sequence length="212" mass="23274">MKQILIVEDHAIVRLGIIRLLQDLLPKPVAIEEAASGAEALERIAAHPFDMVLLDLSLPGRNGLDLLKQLHRLNPKLPVLVLSMYPEEHYAVRALRGGAAGYLNKGSAAEELQAAAEKVLSGGRYITPSQADLLAEALVEEPQGAPLHRQLSDRECQFVSLLAAGRTTNEIANELSLSVKTISTVRSRVLEKLRLRSNAELIGYWITQHPEE</sequence>
<dbReference type="PROSITE" id="PS50110">
    <property type="entry name" value="RESPONSE_REGULATORY"/>
    <property type="match status" value="1"/>
</dbReference>
<name>A0A6V8N4I9_9BACT</name>
<accession>A0A6V8N4I9</accession>
<dbReference type="PANTHER" id="PTHR43214:SF41">
    <property type="entry name" value="NITRATE_NITRITE RESPONSE REGULATOR PROTEIN NARP"/>
    <property type="match status" value="1"/>
</dbReference>
<dbReference type="GO" id="GO:0000160">
    <property type="term" value="P:phosphorelay signal transduction system"/>
    <property type="evidence" value="ECO:0007669"/>
    <property type="project" value="InterPro"/>
</dbReference>
<evidence type="ECO:0000313" key="8">
    <source>
        <dbReference type="EMBL" id="GFO66874.1"/>
    </source>
</evidence>
<dbReference type="PANTHER" id="PTHR43214">
    <property type="entry name" value="TWO-COMPONENT RESPONSE REGULATOR"/>
    <property type="match status" value="1"/>
</dbReference>
<gene>
    <name evidence="8" type="ORF">GMLC_04530</name>
</gene>
<comment type="caution">
    <text evidence="8">The sequence shown here is derived from an EMBL/GenBank/DDBJ whole genome shotgun (WGS) entry which is preliminary data.</text>
</comment>
<keyword evidence="2" id="KW-0805">Transcription regulation</keyword>
<keyword evidence="1 5" id="KW-0597">Phosphoprotein</keyword>